<name>A6FWX1_9BACT</name>
<keyword evidence="3" id="KW-1185">Reference proteome</keyword>
<dbReference type="Proteomes" id="UP000005801">
    <property type="component" value="Unassembled WGS sequence"/>
</dbReference>
<evidence type="ECO:0000313" key="3">
    <source>
        <dbReference type="Proteomes" id="UP000005801"/>
    </source>
</evidence>
<accession>A6FWX1</accession>
<sequence length="523" mass="55730">MGAVFAAFGLGCTPDSIDPVPGAEVGSDEVGESSTDGDNESSSSEESETETGTETETESESESESETESESESESEGTTGWEDEAGEPFEVPDPEPNPGQGCVIEPGSHEDTCAGADCPITLDLIVSCEDDHYLSSAVLGLGKHAIHLDMRVNPFKRRSIRVADGQAEFVPAFPAVMAMSSQAPDGTIVRGLPDNAYLRETAEGWDEFEVPTFTESFAPEYGFHPIVDSAGGLHGHFGEFWGDRIEVKFASRRGPDSWSVESAATLGGDSSMHYIGVDGWDRLYTIIGGGDDPDISAAIYLKFLTGFHGNIGDTAGLSRGRVADPARPSDGASPPIVGLRRGQEQLTVLSMSEVEDWVELPVAGAFTISNTEAAHRYCATMKPSRGEQCPPCQVTPAGIERWAYDLVRTPGGQLWATWVEIVGSIEAEYTLDGESCTGTITNAEAVGSLELRRLEVDGSTLPALTLPLPGLELRNGKSRHMAATAYGDRVAVLVPIAQRDAEPTPFNSSLSVRLLVFDTSKID</sequence>
<protein>
    <submittedName>
        <fullName evidence="2">Uncharacterized protein</fullName>
    </submittedName>
</protein>
<feature type="region of interest" description="Disordered" evidence="1">
    <location>
        <begin position="1"/>
        <end position="106"/>
    </location>
</feature>
<dbReference type="EMBL" id="ABCS01000001">
    <property type="protein sequence ID" value="EDM81795.1"/>
    <property type="molecule type" value="Genomic_DNA"/>
</dbReference>
<dbReference type="AlphaFoldDB" id="A6FWX1"/>
<evidence type="ECO:0000256" key="1">
    <source>
        <dbReference type="SAM" id="MobiDB-lite"/>
    </source>
</evidence>
<dbReference type="RefSeq" id="WP_006968970.1">
    <property type="nucleotide sequence ID" value="NZ_ABCS01000001.1"/>
</dbReference>
<evidence type="ECO:0000313" key="2">
    <source>
        <dbReference type="EMBL" id="EDM81795.1"/>
    </source>
</evidence>
<dbReference type="STRING" id="391625.PPSIR1_04993"/>
<reference evidence="2 3" key="1">
    <citation type="submission" date="2007-06" db="EMBL/GenBank/DDBJ databases">
        <authorList>
            <person name="Shimkets L."/>
            <person name="Ferriera S."/>
            <person name="Johnson J."/>
            <person name="Kravitz S."/>
            <person name="Beeson K."/>
            <person name="Sutton G."/>
            <person name="Rogers Y.-H."/>
            <person name="Friedman R."/>
            <person name="Frazier M."/>
            <person name="Venter J.C."/>
        </authorList>
    </citation>
    <scope>NUCLEOTIDE SEQUENCE [LARGE SCALE GENOMIC DNA]</scope>
    <source>
        <strain evidence="2 3">SIR-1</strain>
    </source>
</reference>
<feature type="compositionally biased region" description="Acidic residues" evidence="1">
    <location>
        <begin position="26"/>
        <end position="93"/>
    </location>
</feature>
<proteinExistence type="predicted"/>
<organism evidence="2 3">
    <name type="scientific">Plesiocystis pacifica SIR-1</name>
    <dbReference type="NCBI Taxonomy" id="391625"/>
    <lineage>
        <taxon>Bacteria</taxon>
        <taxon>Pseudomonadati</taxon>
        <taxon>Myxococcota</taxon>
        <taxon>Polyangia</taxon>
        <taxon>Nannocystales</taxon>
        <taxon>Nannocystaceae</taxon>
        <taxon>Plesiocystis</taxon>
    </lineage>
</organism>
<comment type="caution">
    <text evidence="2">The sequence shown here is derived from an EMBL/GenBank/DDBJ whole genome shotgun (WGS) entry which is preliminary data.</text>
</comment>
<gene>
    <name evidence="2" type="ORF">PPSIR1_04993</name>
</gene>